<feature type="region of interest" description="Disordered" evidence="7">
    <location>
        <begin position="1416"/>
        <end position="1441"/>
    </location>
</feature>
<feature type="region of interest" description="Disordered" evidence="7">
    <location>
        <begin position="1662"/>
        <end position="1708"/>
    </location>
</feature>
<keyword evidence="3" id="KW-0238">DNA-binding</keyword>
<dbReference type="GO" id="GO:0006355">
    <property type="term" value="P:regulation of DNA-templated transcription"/>
    <property type="evidence" value="ECO:0007669"/>
    <property type="project" value="TreeGrafter"/>
</dbReference>
<evidence type="ECO:0000256" key="7">
    <source>
        <dbReference type="SAM" id="MobiDB-lite"/>
    </source>
</evidence>
<feature type="compositionally biased region" description="Polar residues" evidence="7">
    <location>
        <begin position="333"/>
        <end position="342"/>
    </location>
</feature>
<dbReference type="Pfam" id="PF09103">
    <property type="entry name" value="BRCA-2_OB1"/>
    <property type="match status" value="1"/>
</dbReference>
<dbReference type="Pfam" id="PF09121">
    <property type="entry name" value="Tower"/>
    <property type="match status" value="1"/>
</dbReference>
<feature type="region of interest" description="Disordered" evidence="7">
    <location>
        <begin position="312"/>
        <end position="342"/>
    </location>
</feature>
<feature type="compositionally biased region" description="Basic and acidic residues" evidence="7">
    <location>
        <begin position="312"/>
        <end position="322"/>
    </location>
</feature>
<dbReference type="GO" id="GO:0003677">
    <property type="term" value="F:DNA binding"/>
    <property type="evidence" value="ECO:0007669"/>
    <property type="project" value="UniProtKB-KW"/>
</dbReference>
<dbReference type="GO" id="GO:0005634">
    <property type="term" value="C:nucleus"/>
    <property type="evidence" value="ECO:0007669"/>
    <property type="project" value="TreeGrafter"/>
</dbReference>
<dbReference type="PIRSF" id="PIRSF002397">
    <property type="entry name" value="BRCA2"/>
    <property type="match status" value="1"/>
</dbReference>
<feature type="compositionally biased region" description="Polar residues" evidence="7">
    <location>
        <begin position="1666"/>
        <end position="1680"/>
    </location>
</feature>
<dbReference type="Gene3D" id="6.10.70.10">
    <property type="match status" value="1"/>
</dbReference>
<reference evidence="9 10" key="1">
    <citation type="submission" date="2019-09" db="EMBL/GenBank/DDBJ databases">
        <title>Bird 10,000 Genomes (B10K) Project - Family phase.</title>
        <authorList>
            <person name="Zhang G."/>
        </authorList>
    </citation>
    <scope>NUCLEOTIDE SEQUENCE [LARGE SCALE GENOMIC DNA]</scope>
    <source>
        <strain evidence="9">B10K-DU-029-52</strain>
    </source>
</reference>
<keyword evidence="1" id="KW-0677">Repeat</keyword>
<dbReference type="InterPro" id="IPR048262">
    <property type="entry name" value="BRCA2_OB_2_dom"/>
</dbReference>
<gene>
    <name evidence="9" type="primary">Brca2</name>
    <name evidence="9" type="ORF">ORISOL_R02196</name>
</gene>
<dbReference type="PROSITE" id="PS50138">
    <property type="entry name" value="BRCA2_REPEAT"/>
    <property type="match status" value="6"/>
</dbReference>
<evidence type="ECO:0000259" key="8">
    <source>
        <dbReference type="SMART" id="SM01341"/>
    </source>
</evidence>
<dbReference type="InterPro" id="IPR015205">
    <property type="entry name" value="Tower_dom"/>
</dbReference>
<dbReference type="EMBL" id="VZRL01004528">
    <property type="protein sequence ID" value="NWV25329.1"/>
    <property type="molecule type" value="Genomic_DNA"/>
</dbReference>
<feature type="non-terminal residue" evidence="9">
    <location>
        <position position="3358"/>
    </location>
</feature>
<accession>A0A7K6DEI1</accession>
<dbReference type="Pfam" id="PF22687">
    <property type="entry name" value="BRCA2_TR2"/>
    <property type="match status" value="1"/>
</dbReference>
<feature type="domain" description="Tower" evidence="8">
    <location>
        <begin position="2799"/>
        <end position="2840"/>
    </location>
</feature>
<feature type="compositionally biased region" description="Basic and acidic residues" evidence="7">
    <location>
        <begin position="1422"/>
        <end position="1432"/>
    </location>
</feature>
<feature type="compositionally biased region" description="Low complexity" evidence="7">
    <location>
        <begin position="3199"/>
        <end position="3214"/>
    </location>
</feature>
<evidence type="ECO:0000313" key="10">
    <source>
        <dbReference type="Proteomes" id="UP000571324"/>
    </source>
</evidence>
<dbReference type="InterPro" id="IPR015525">
    <property type="entry name" value="BRCA2"/>
</dbReference>
<feature type="compositionally biased region" description="Basic and acidic residues" evidence="7">
    <location>
        <begin position="1681"/>
        <end position="1703"/>
    </location>
</feature>
<dbReference type="Proteomes" id="UP000571324">
    <property type="component" value="Unassembled WGS sequence"/>
</dbReference>
<dbReference type="SMART" id="SM01341">
    <property type="entry name" value="Tower"/>
    <property type="match status" value="1"/>
</dbReference>
<dbReference type="PANTHER" id="PTHR11289:SF0">
    <property type="entry name" value="BREAST CANCER TYPE 2 SUSCEPTIBILITY PROTEIN"/>
    <property type="match status" value="1"/>
</dbReference>
<keyword evidence="5" id="KW-0234">DNA repair</keyword>
<dbReference type="InterPro" id="IPR015188">
    <property type="entry name" value="BRCA2_OB_3"/>
</dbReference>
<dbReference type="CDD" id="cd04493">
    <property type="entry name" value="BRCA2DBD_OB1"/>
    <property type="match status" value="1"/>
</dbReference>
<evidence type="ECO:0000256" key="1">
    <source>
        <dbReference type="ARBA" id="ARBA00022737"/>
    </source>
</evidence>
<keyword evidence="4" id="KW-0233">DNA recombination</keyword>
<keyword evidence="10" id="KW-1185">Reference proteome</keyword>
<name>A0A7K6DEI1_9PASS</name>
<dbReference type="Pfam" id="PF09104">
    <property type="entry name" value="BRCA-2_OB3"/>
    <property type="match status" value="1"/>
</dbReference>
<feature type="region of interest" description="Disordered" evidence="7">
    <location>
        <begin position="3270"/>
        <end position="3289"/>
    </location>
</feature>
<dbReference type="CDD" id="cd04494">
    <property type="entry name" value="BRCA2DBD_OB2"/>
    <property type="match status" value="1"/>
</dbReference>
<dbReference type="Pfam" id="PF00634">
    <property type="entry name" value="BRCA2"/>
    <property type="match status" value="6"/>
</dbReference>
<dbReference type="Pfam" id="PF21318">
    <property type="entry name" value="BRCA2DBD_OB2"/>
    <property type="match status" value="1"/>
</dbReference>
<dbReference type="Gene3D" id="2.40.50.140">
    <property type="entry name" value="Nucleic acid-binding proteins"/>
    <property type="match status" value="3"/>
</dbReference>
<protein>
    <submittedName>
        <fullName evidence="9">BRCA2 protein</fullName>
    </submittedName>
</protein>
<evidence type="ECO:0000313" key="9">
    <source>
        <dbReference type="EMBL" id="NWV25329.1"/>
    </source>
</evidence>
<dbReference type="InterPro" id="IPR015252">
    <property type="entry name" value="BRCA2_hlx"/>
</dbReference>
<evidence type="ECO:0000256" key="2">
    <source>
        <dbReference type="ARBA" id="ARBA00022763"/>
    </source>
</evidence>
<dbReference type="InterPro" id="IPR002093">
    <property type="entry name" value="BRCA2_repeat"/>
</dbReference>
<proteinExistence type="predicted"/>
<dbReference type="OrthoDB" id="21095at2759"/>
<feature type="compositionally biased region" description="Low complexity" evidence="7">
    <location>
        <begin position="3345"/>
        <end position="3358"/>
    </location>
</feature>
<dbReference type="SUPFAM" id="SSF81878">
    <property type="entry name" value="BRCA2 tower domain"/>
    <property type="match status" value="1"/>
</dbReference>
<feature type="coiled-coil region" evidence="6">
    <location>
        <begin position="2813"/>
        <end position="2847"/>
    </location>
</feature>
<keyword evidence="2" id="KW-0227">DNA damage</keyword>
<dbReference type="GO" id="GO:0000724">
    <property type="term" value="P:double-strand break repair via homologous recombination"/>
    <property type="evidence" value="ECO:0007669"/>
    <property type="project" value="InterPro"/>
</dbReference>
<keyword evidence="6" id="KW-0175">Coiled coil</keyword>
<evidence type="ECO:0000256" key="3">
    <source>
        <dbReference type="ARBA" id="ARBA00023125"/>
    </source>
</evidence>
<organism evidence="9 10">
    <name type="scientific">Origma solitaria</name>
    <dbReference type="NCBI Taxonomy" id="720586"/>
    <lineage>
        <taxon>Eukaryota</taxon>
        <taxon>Metazoa</taxon>
        <taxon>Chordata</taxon>
        <taxon>Craniata</taxon>
        <taxon>Vertebrata</taxon>
        <taxon>Euteleostomi</taxon>
        <taxon>Archelosauria</taxon>
        <taxon>Archosauria</taxon>
        <taxon>Dinosauria</taxon>
        <taxon>Saurischia</taxon>
        <taxon>Theropoda</taxon>
        <taxon>Coelurosauria</taxon>
        <taxon>Aves</taxon>
        <taxon>Neognathae</taxon>
        <taxon>Neoaves</taxon>
        <taxon>Telluraves</taxon>
        <taxon>Australaves</taxon>
        <taxon>Passeriformes</taxon>
        <taxon>Meliphagoidea</taxon>
        <taxon>Acanthizidae</taxon>
        <taxon>Origma</taxon>
    </lineage>
</organism>
<dbReference type="FunFam" id="2.40.50.140:FF:000205">
    <property type="entry name" value="Breast cancer susceptibility protein 2"/>
    <property type="match status" value="1"/>
</dbReference>
<dbReference type="InterPro" id="IPR015187">
    <property type="entry name" value="BRCA2_OB_1"/>
</dbReference>
<feature type="region of interest" description="Disordered" evidence="7">
    <location>
        <begin position="3197"/>
        <end position="3231"/>
    </location>
</feature>
<dbReference type="InterPro" id="IPR012340">
    <property type="entry name" value="NA-bd_OB-fold"/>
</dbReference>
<dbReference type="SUPFAM" id="SSF81872">
    <property type="entry name" value="BRCA2 helical domain"/>
    <property type="match status" value="1"/>
</dbReference>
<dbReference type="SUPFAM" id="SSF50249">
    <property type="entry name" value="Nucleic acid-binding proteins"/>
    <property type="match status" value="3"/>
</dbReference>
<feature type="non-terminal residue" evidence="9">
    <location>
        <position position="1"/>
    </location>
</feature>
<comment type="caution">
    <text evidence="9">The sequence shown here is derived from an EMBL/GenBank/DDBJ whole genome shotgun (WGS) entry which is preliminary data.</text>
</comment>
<dbReference type="InterPro" id="IPR036315">
    <property type="entry name" value="BRCA2_hlx_sf"/>
</dbReference>
<sequence>MACKPEERPTFFEIFKAHCSESDLGPISLNWFEELSAEAPPYEPRLFGEVDGPSPELDQTAFKTPRTKPSTYSQLASTLLLFKEQNAVLPLCSSPKKEPDQKKIGANRENLISPSNTRRKIDQENEIFASPPGTCSNCLTASPPILRNTYRTPQRNNIPGPYGSLFYTPKLLEVRTPKCISESLGAEVDPDMSWSSSLATPPTLGETVIIARENDSISEAKLQDGRADTILHNYFSKHDKCPGINEASMLSVPETVKLNAEDDIKSLESEVLDGLLGEMDSFEDTFCMPATSSGTLLLMPHALDAVEKYEINPDKAQEKGDVPSEQPNRRKNGISQEVKTNSWSENYHSTGMNGSLLQNTSEDAGDGKDGCLLGHEKELESLRNTRHVRDYRTDKCFENDRPVKECMQSPSSQWSQLNLSDLDVTHLEMSVCSSSPSDLHREEHLEEKSVLMTKDDAMETSLLNTSGLIKAQKLLSINLSEKCYEMKNAENYPTSEITPLKSVSLSVQDPKFVKGCAAEVSKMSFLNCNSFLIEHTNVTEYSVVYSGNFSKHLKAASKSAVTEVLSHPLVCSATTSDNCDDLHLINSENTLTKSGFKSLNMLPSLRKRSKRFIYRINNTILYQEEKVQKEVTSESPIHTVLPHLESDSYEFRGCQVASDVEQGILLSFSSFDLQSSTRTKNFSTSALKMDIIDNSSDNSFSDRLKQQDLRDMGENARQDQPATSIKCLEVSNTQKEDTANSLNSEIISNIKRKVLTSACLMARKRSRFLPKNCCSGKGEEDKNMSANMNNEAAVPEMLEELGSSHGDKELLVDVHHDSTSVTNSSSNNALCQISLGITGVSGDCCNKLSPDKRQATDQRPGVDCRDMHRPLGINCSENDSAGLKQGEKTDAAAFSEDVATNEDPKSAANKANPQAAAFSNVAVDISKGLLDCVDNSSLNEVVSVEDKQVAPMYSSKKPNKNLKHKGESSVNLDACSLNLGFCGFQTASNKQIKFSEASIAKGRMLFKDIENECFEASSTERVRNFSNQVKKENTFFSDSKSNLGSNLFDSLDSQASFLKPRHTQFVPHKVGLCKSSPRTPPALQEANQTLTASQEAEIAELSSILEETGSQFEFTQFRKQSNTIQSHGLQQLETVETHGTKNVENISETRKDVGFCSTFKSENQVKNDKHCTQEEDINEDSEVVENEKENAMFFQKNDKKVTFTNLDINESRRSDESFPITKQDSFSNFVGFTSAGGKKISISKAALSRSAELFRDLDDDNYLLKSSETITRCHNSNGSMSSDSNFFRCQTKESQEKTVRVSDFKSINAVSHTGSVPYHAQNKNEENINTAFKENVENKTKISVNNTGNVSVSSMNIINGLLSTKNHKQNYQTSKEFLNRDSEGNLQDSSLDLACLEDAVMTAEEYSLDMLHEMQNQSPKQNGEDRKEDECLSPKLQTPADGDISVPDAALDHSLPLFSVQCGESDVNVLEDSNKLKTNCKNMEEDTTPDKNLLVNESKIKTDSYHHYQTLLEQEVNVGKNEMKGSYLTGFHTASGKKIAIADGFLAKAEQFFADVDVGKEHNCNFENLIKKRKCGKNCFKDCDLCIESITQCDSQKLNFDKKLVPEKLGDQFNQAIESSPIKHAVILDPAKVDPFVDLDEACQKSLVASHAHIKTDIRPGKSELESLTGQKSDALSRTPLSEDRKLLAEKKVRYSPRKRDDSENTDEFPVYSSASLHLVKVSNDLEDNCVPGDTKNTLFVEESSNKANQSLLLPSKSSCSYMNGDNKELEHSNEPAADKNCLIDTIVGACQNQSLVSLPEEETNFNRLKETTLNVEKQRGDLKQTVFSTAKGKAISVSESALARVRQMFQEDCSEAVKYEIESTSRTSQAKIAKNSSLVLHAECPNSAKFFNATSEDVNSATSQFIKVNASANENGHQERNISADAKSVSNSPKQSFEQNIELLGHLSVPDKHIKPSDASTSNFGFFSTASGKPVQLSEESLKKARQLFSEMEGNHSPHVQEAFLVEEGVEKSKMHTEELPRKMQVMLSKGEENTSTELISDFGFSTASGKQVKVSKDAYQKAKAILEESECFLSSGLCITDQLTSNKESGQNVKPLTDRVISEFKTEKSCNQDSDFKSICPQEMKYFPSTHHVKMPEYVPYSKHKQLTFKNNFQQEETESSGRRQVNLGSEAISCSATAKAEITTNLLQSKKNFLEVEAVESARAYMEDSFFSSGVQMNAAHTFSGRLDKNFQNKTFGKRHFEESNSLGEPPIKRQLLLEFNKTTNSPRSLKASRSTPDGIFKDRRKFMYHVPLKPITCLPFGSDKERQEVKNPTLTLPDQDSRGFQSKPAIFQHCALRRSSNDTAGASTPCKALTKESEETRSLYKSGKAAKTFIPPFKTKLTFSTCEQGSSKRCDSPISKNMTEEMELNQITTNQNTAEPQDHQSFIHHAADTDLENGNLAMARMVTNLRCARDLQEMRIKKKCRQNIRSQPGTLYVIKTSASNRISLKTAVEGKSPSFYSTEELYTYGVSKQCIQVNSTNAESFQFLIKDFFSKEYLLAGNGIQLADGGWLIPTDEGKAGKKEFYRALCDTPGVDPNLITEAWVYNHYRWIVWKLAAMEVSFPHEFANRCLTPETVLLQLKYRYDLEVDKSKRSAIRKIMERDDAAGKTLVLCISKIISLNTIVSPSSSNKNMESKKAAAIIEVTDGWYGIRALLDPPLKAFLDRRRLTVGQKIIVHGAELVGPQNGCTPLEAPDSLMLKISANSTRCARWHAKLGFHRDPRPFPLPLSSLYSEGGAVGCIDVVIQRTYPIQWMEKTSAGSYVFRNSRAEEREAAKHAENQQKKLEALFAKIQAEYEKHEAERTSRRAPRSWIVTRQQIHNLQDGAELYEAIQNASDPGYMEGYLSDDQLKALKAYRQLMHDKKQTQMQEQFKKALESAEQEENGCYKRDVSAVWRLYVVDYRKQEKHKGAVLSIWRPLPDVCSLLKEGARYRIFQLSASQSRARADSTNIQLTATKKTQYLQLSVSQKMLVQIFFPRKALEFTSLLDPSFQPPCAEVDLVGVVVSVSRAGFTTMAYLSDESCNLVAVKIWTDLRHLAIEDVVVRCSLISASNLQWQSEFRSEIPVLLAGDLSVFSASPKECYLQEKVNELRSVIENVASFCSDAESKLMNLLRRNLLLTPSLTKGCGLESPSPSCSYAEDKSLISSRIEMKHPSPLSTSTPSTKFFTPGSAKTPSSATVNEDHLKTSKKRKAMDYLSCIPAPPPLTPICSVISPSVKRAFQPPRSLGLQHSKSSKETDQNIGPVTPCRKLREVVHLPDNDLVADEELAMINTQALMNNLPEERKMDYVNENGNATATALSDDLSSRNSSRST</sequence>
<dbReference type="Pfam" id="PF09169">
    <property type="entry name" value="BRCA-2_helical"/>
    <property type="match status" value="1"/>
</dbReference>
<dbReference type="InterPro" id="IPR055077">
    <property type="entry name" value="BRCA2_TR2"/>
</dbReference>
<evidence type="ECO:0000256" key="6">
    <source>
        <dbReference type="SAM" id="Coils"/>
    </source>
</evidence>
<feature type="region of interest" description="Disordered" evidence="7">
    <location>
        <begin position="3335"/>
        <end position="3358"/>
    </location>
</feature>
<dbReference type="PANTHER" id="PTHR11289">
    <property type="entry name" value="BREAST CANCER TYPE 2 SUSCEPTIBILITY PROTEIN BRCA2"/>
    <property type="match status" value="1"/>
</dbReference>
<evidence type="ECO:0000256" key="4">
    <source>
        <dbReference type="ARBA" id="ARBA00023172"/>
    </source>
</evidence>
<evidence type="ECO:0000256" key="5">
    <source>
        <dbReference type="ARBA" id="ARBA00023204"/>
    </source>
</evidence>
<feature type="compositionally biased region" description="Polar residues" evidence="7">
    <location>
        <begin position="3216"/>
        <end position="3225"/>
    </location>
</feature>